<proteinExistence type="predicted"/>
<evidence type="ECO:0000313" key="4">
    <source>
        <dbReference type="Proteomes" id="UP001073227"/>
    </source>
</evidence>
<dbReference type="Proteomes" id="UP001073227">
    <property type="component" value="Unassembled WGS sequence"/>
</dbReference>
<keyword evidence="2" id="KW-1133">Transmembrane helix</keyword>
<name>A0ABT3ZAW3_9HYPH</name>
<gene>
    <name evidence="3" type="ORF">OEG84_14790</name>
</gene>
<dbReference type="RefSeq" id="WP_267656317.1">
    <property type="nucleotide sequence ID" value="NZ_JAOVZR010000001.1"/>
</dbReference>
<organism evidence="3 4">
    <name type="scientific">Hoeflea algicola</name>
    <dbReference type="NCBI Taxonomy" id="2983763"/>
    <lineage>
        <taxon>Bacteria</taxon>
        <taxon>Pseudomonadati</taxon>
        <taxon>Pseudomonadota</taxon>
        <taxon>Alphaproteobacteria</taxon>
        <taxon>Hyphomicrobiales</taxon>
        <taxon>Rhizobiaceae</taxon>
        <taxon>Hoeflea</taxon>
    </lineage>
</organism>
<reference evidence="3" key="1">
    <citation type="submission" date="2022-10" db="EMBL/GenBank/DDBJ databases">
        <title>Hoeflea sp. G2-23, isolated from marine algae.</title>
        <authorList>
            <person name="Kristyanto S."/>
            <person name="Kim J.M."/>
            <person name="Jeon C.O."/>
        </authorList>
    </citation>
    <scope>NUCLEOTIDE SEQUENCE</scope>
    <source>
        <strain evidence="3">G2-23</strain>
    </source>
</reference>
<dbReference type="EMBL" id="JAOVZR010000001">
    <property type="protein sequence ID" value="MCY0148935.1"/>
    <property type="molecule type" value="Genomic_DNA"/>
</dbReference>
<protein>
    <submittedName>
        <fullName evidence="3">Uncharacterized protein</fullName>
    </submittedName>
</protein>
<evidence type="ECO:0000256" key="2">
    <source>
        <dbReference type="SAM" id="Phobius"/>
    </source>
</evidence>
<keyword evidence="2" id="KW-0812">Transmembrane</keyword>
<evidence type="ECO:0000256" key="1">
    <source>
        <dbReference type="SAM" id="MobiDB-lite"/>
    </source>
</evidence>
<feature type="transmembrane region" description="Helical" evidence="2">
    <location>
        <begin position="111"/>
        <end position="130"/>
    </location>
</feature>
<keyword evidence="2" id="KW-0472">Membrane</keyword>
<keyword evidence="4" id="KW-1185">Reference proteome</keyword>
<comment type="caution">
    <text evidence="3">The sequence shown here is derived from an EMBL/GenBank/DDBJ whole genome shotgun (WGS) entry which is preliminary data.</text>
</comment>
<sequence>MAIHQIDATAASPKAVRPGASGDVMIRPTKRITSIAITSRIGVEKFIINPSGNPAERASRRTVQIFLLQSYASFPNEALPSVRRPAAIPRAFLFKPFAACPVFHRMKRRSFLGFSALAALSLLTFLAGCWCCGIGDHQRRTSGGNL</sequence>
<evidence type="ECO:0000313" key="3">
    <source>
        <dbReference type="EMBL" id="MCY0148935.1"/>
    </source>
</evidence>
<feature type="region of interest" description="Disordered" evidence="1">
    <location>
        <begin position="1"/>
        <end position="20"/>
    </location>
</feature>
<accession>A0ABT3ZAW3</accession>